<evidence type="ECO:0000313" key="1">
    <source>
        <dbReference type="EMBL" id="MBW4548723.1"/>
    </source>
</evidence>
<organism evidence="1 2">
    <name type="scientific">Symplocastrum torsivum CPER-KK1</name>
    <dbReference type="NCBI Taxonomy" id="450513"/>
    <lineage>
        <taxon>Bacteria</taxon>
        <taxon>Bacillati</taxon>
        <taxon>Cyanobacteriota</taxon>
        <taxon>Cyanophyceae</taxon>
        <taxon>Oscillatoriophycideae</taxon>
        <taxon>Oscillatoriales</taxon>
        <taxon>Microcoleaceae</taxon>
        <taxon>Symplocastrum</taxon>
    </lineage>
</organism>
<dbReference type="InterPro" id="IPR011049">
    <property type="entry name" value="Serralysin-like_metalloprot_C"/>
</dbReference>
<dbReference type="PRINTS" id="PR00313">
    <property type="entry name" value="CABNDNGRPT"/>
</dbReference>
<reference evidence="1" key="2">
    <citation type="journal article" date="2022" name="Microbiol. Resour. Announc.">
        <title>Metagenome Sequencing to Explore Phylogenomics of Terrestrial Cyanobacteria.</title>
        <authorList>
            <person name="Ward R.D."/>
            <person name="Stajich J.E."/>
            <person name="Johansen J.R."/>
            <person name="Huntemann M."/>
            <person name="Clum A."/>
            <person name="Foster B."/>
            <person name="Foster B."/>
            <person name="Roux S."/>
            <person name="Palaniappan K."/>
            <person name="Varghese N."/>
            <person name="Mukherjee S."/>
            <person name="Reddy T.B.K."/>
            <person name="Daum C."/>
            <person name="Copeland A."/>
            <person name="Chen I.A."/>
            <person name="Ivanova N.N."/>
            <person name="Kyrpides N.C."/>
            <person name="Shapiro N."/>
            <person name="Eloe-Fadrosh E.A."/>
            <person name="Pietrasiak N."/>
        </authorList>
    </citation>
    <scope>NUCLEOTIDE SEQUENCE</scope>
    <source>
        <strain evidence="1">CPER-KK1</strain>
    </source>
</reference>
<name>A0A951PU17_9CYAN</name>
<comment type="caution">
    <text evidence="1">The sequence shown here is derived from an EMBL/GenBank/DDBJ whole genome shotgun (WGS) entry which is preliminary data.</text>
</comment>
<dbReference type="Gene3D" id="2.150.10.10">
    <property type="entry name" value="Serralysin-like metalloprotease, C-terminal"/>
    <property type="match status" value="1"/>
</dbReference>
<dbReference type="PANTHER" id="PTHR38340:SF1">
    <property type="entry name" value="S-LAYER PROTEIN"/>
    <property type="match status" value="1"/>
</dbReference>
<dbReference type="InterPro" id="IPR050557">
    <property type="entry name" value="RTX_toxin/Mannuronan_C5-epim"/>
</dbReference>
<dbReference type="PANTHER" id="PTHR38340">
    <property type="entry name" value="S-LAYER PROTEIN"/>
    <property type="match status" value="1"/>
</dbReference>
<dbReference type="PROSITE" id="PS00330">
    <property type="entry name" value="HEMOLYSIN_CALCIUM"/>
    <property type="match status" value="1"/>
</dbReference>
<proteinExistence type="predicted"/>
<dbReference type="Proteomes" id="UP000753908">
    <property type="component" value="Unassembled WGS sequence"/>
</dbReference>
<protein>
    <recommendedName>
        <fullName evidence="3">Calcium-binding protein</fullName>
    </recommendedName>
</protein>
<accession>A0A951PU17</accession>
<dbReference type="InterPro" id="IPR018511">
    <property type="entry name" value="Hemolysin-typ_Ca-bd_CS"/>
</dbReference>
<gene>
    <name evidence="1" type="ORF">KME25_30605</name>
</gene>
<reference evidence="1" key="1">
    <citation type="submission" date="2021-05" db="EMBL/GenBank/DDBJ databases">
        <authorList>
            <person name="Pietrasiak N."/>
            <person name="Ward R."/>
            <person name="Stajich J.E."/>
            <person name="Kurbessoian T."/>
        </authorList>
    </citation>
    <scope>NUCLEOTIDE SEQUENCE</scope>
    <source>
        <strain evidence="1">CPER-KK1</strain>
    </source>
</reference>
<sequence length="179" mass="19158">MPIHQETSGNDTPLFNADSDLMYGFTSNGNFDRGSSKGSLYRWWQNRILLRGGGDNDTLVGGEENEIIVGGYGDDLIFDGGGNDILFGGYGNDGFGGDSGNDCYVLRAGYGTDFIDGFEDGQDSFFLAGDLTFEQITITKSFGVDYSTFQISITSTGEVLMDLATSSTADLTAADFISI</sequence>
<dbReference type="EMBL" id="JAHHIF010000070">
    <property type="protein sequence ID" value="MBW4548723.1"/>
    <property type="molecule type" value="Genomic_DNA"/>
</dbReference>
<evidence type="ECO:0000313" key="2">
    <source>
        <dbReference type="Proteomes" id="UP000753908"/>
    </source>
</evidence>
<dbReference type="AlphaFoldDB" id="A0A951PU17"/>
<evidence type="ECO:0008006" key="3">
    <source>
        <dbReference type="Google" id="ProtNLM"/>
    </source>
</evidence>
<dbReference type="SUPFAM" id="SSF51120">
    <property type="entry name" value="beta-Roll"/>
    <property type="match status" value="1"/>
</dbReference>